<accession>A0A6G1GID6</accession>
<feature type="compositionally biased region" description="Basic residues" evidence="1">
    <location>
        <begin position="30"/>
        <end position="44"/>
    </location>
</feature>
<dbReference type="Proteomes" id="UP000800041">
    <property type="component" value="Unassembled WGS sequence"/>
</dbReference>
<protein>
    <submittedName>
        <fullName evidence="2">Uncharacterized protein</fullName>
    </submittedName>
</protein>
<proteinExistence type="predicted"/>
<reference evidence="2" key="1">
    <citation type="journal article" date="2020" name="Stud. Mycol.">
        <title>101 Dothideomycetes genomes: a test case for predicting lifestyles and emergence of pathogens.</title>
        <authorList>
            <person name="Haridas S."/>
            <person name="Albert R."/>
            <person name="Binder M."/>
            <person name="Bloem J."/>
            <person name="Labutti K."/>
            <person name="Salamov A."/>
            <person name="Andreopoulos B."/>
            <person name="Baker S."/>
            <person name="Barry K."/>
            <person name="Bills G."/>
            <person name="Bluhm B."/>
            <person name="Cannon C."/>
            <person name="Castanera R."/>
            <person name="Culley D."/>
            <person name="Daum C."/>
            <person name="Ezra D."/>
            <person name="Gonzalez J."/>
            <person name="Henrissat B."/>
            <person name="Kuo A."/>
            <person name="Liang C."/>
            <person name="Lipzen A."/>
            <person name="Lutzoni F."/>
            <person name="Magnuson J."/>
            <person name="Mondo S."/>
            <person name="Nolan M."/>
            <person name="Ohm R."/>
            <person name="Pangilinan J."/>
            <person name="Park H.-J."/>
            <person name="Ramirez L."/>
            <person name="Alfaro M."/>
            <person name="Sun H."/>
            <person name="Tritt A."/>
            <person name="Yoshinaga Y."/>
            <person name="Zwiers L.-H."/>
            <person name="Turgeon B."/>
            <person name="Goodwin S."/>
            <person name="Spatafora J."/>
            <person name="Crous P."/>
            <person name="Grigoriev I."/>
        </authorList>
    </citation>
    <scope>NUCLEOTIDE SEQUENCE</scope>
    <source>
        <strain evidence="2">CBS 113979</strain>
    </source>
</reference>
<keyword evidence="3" id="KW-1185">Reference proteome</keyword>
<feature type="compositionally biased region" description="Basic and acidic residues" evidence="1">
    <location>
        <begin position="297"/>
        <end position="316"/>
    </location>
</feature>
<evidence type="ECO:0000313" key="2">
    <source>
        <dbReference type="EMBL" id="KAF1980696.1"/>
    </source>
</evidence>
<organism evidence="2 3">
    <name type="scientific">Aulographum hederae CBS 113979</name>
    <dbReference type="NCBI Taxonomy" id="1176131"/>
    <lineage>
        <taxon>Eukaryota</taxon>
        <taxon>Fungi</taxon>
        <taxon>Dikarya</taxon>
        <taxon>Ascomycota</taxon>
        <taxon>Pezizomycotina</taxon>
        <taxon>Dothideomycetes</taxon>
        <taxon>Pleosporomycetidae</taxon>
        <taxon>Aulographales</taxon>
        <taxon>Aulographaceae</taxon>
    </lineage>
</organism>
<feature type="region of interest" description="Disordered" evidence="1">
    <location>
        <begin position="14"/>
        <end position="90"/>
    </location>
</feature>
<gene>
    <name evidence="2" type="ORF">K402DRAFT_426009</name>
</gene>
<evidence type="ECO:0000256" key="1">
    <source>
        <dbReference type="SAM" id="MobiDB-lite"/>
    </source>
</evidence>
<dbReference type="EMBL" id="ML977227">
    <property type="protein sequence ID" value="KAF1980696.1"/>
    <property type="molecule type" value="Genomic_DNA"/>
</dbReference>
<dbReference type="AlphaFoldDB" id="A0A6G1GID6"/>
<feature type="region of interest" description="Disordered" evidence="1">
    <location>
        <begin position="293"/>
        <end position="353"/>
    </location>
</feature>
<evidence type="ECO:0000313" key="3">
    <source>
        <dbReference type="Proteomes" id="UP000800041"/>
    </source>
</evidence>
<feature type="compositionally biased region" description="Polar residues" evidence="1">
    <location>
        <begin position="54"/>
        <end position="67"/>
    </location>
</feature>
<sequence>MESIKIKVELRTQKGSLKASGEQEMLKTPKKEKRFSIRRVFSSKHPKDDENNKTKSNSDASNSSQTKALAKPAPRPNTLPRQDSKLGRESTELKLTKRLSGLQFLKIHNHSGGIAETKKAPSLPPAPEQHAVCSCLRQIRRKARTSKEWTSCWIAKTDHYLMRDMWPLPKPPSSFQNLKRAKCRPGVTAWDQYLLEVAFKKDCCLEESAPKFQERCADLHPEMDQLYGHHRYTDVPTFDDDPVEWEYMNTQPQTVIFGKIDAGAQKGYVYMRDEGIVKQRRIQWLGTTSDWTTDSQTGERVRKDGGQTWKEWEKKAPYRRNSQYAPAKPRSTEPPTYPLFKPQLIPKTLPAKR</sequence>
<name>A0A6G1GID6_9PEZI</name>